<reference evidence="2" key="1">
    <citation type="submission" date="2020-07" db="EMBL/GenBank/DDBJ databases">
        <title>Huge and variable diversity of episymbiotic CPR bacteria and DPANN archaea in groundwater ecosystems.</title>
        <authorList>
            <person name="He C.Y."/>
            <person name="Keren R."/>
            <person name="Whittaker M."/>
            <person name="Farag I.F."/>
            <person name="Doudna J."/>
            <person name="Cate J.H.D."/>
            <person name="Banfield J.F."/>
        </authorList>
    </citation>
    <scope>NUCLEOTIDE SEQUENCE</scope>
    <source>
        <strain evidence="2">NC_groundwater_1586_Pr3_B-0.1um_66_15</strain>
    </source>
</reference>
<feature type="signal peptide" evidence="1">
    <location>
        <begin position="1"/>
        <end position="33"/>
    </location>
</feature>
<name>A0A933L1J7_9HYPH</name>
<gene>
    <name evidence="2" type="ORF">HY834_06385</name>
</gene>
<feature type="chain" id="PRO_5037826406" evidence="1">
    <location>
        <begin position="34"/>
        <end position="115"/>
    </location>
</feature>
<evidence type="ECO:0000313" key="2">
    <source>
        <dbReference type="EMBL" id="MBI4921360.1"/>
    </source>
</evidence>
<dbReference type="EMBL" id="JACRAF010000019">
    <property type="protein sequence ID" value="MBI4921360.1"/>
    <property type="molecule type" value="Genomic_DNA"/>
</dbReference>
<sequence>MTALGKTLLILAAKVARRALPFSIALLASAAVAAPNGSAGSIEDCFYKAQLQFTLDQALCGAIPAEGRGPCLSQAVNNYAMALQACGTSKSSSLRTEVTPGLKHNLDTAFTRRLR</sequence>
<protein>
    <submittedName>
        <fullName evidence="2">Uncharacterized protein</fullName>
    </submittedName>
</protein>
<dbReference type="AlphaFoldDB" id="A0A933L1J7"/>
<dbReference type="Proteomes" id="UP000782610">
    <property type="component" value="Unassembled WGS sequence"/>
</dbReference>
<organism evidence="2 3">
    <name type="scientific">Devosia nanyangense</name>
    <dbReference type="NCBI Taxonomy" id="1228055"/>
    <lineage>
        <taxon>Bacteria</taxon>
        <taxon>Pseudomonadati</taxon>
        <taxon>Pseudomonadota</taxon>
        <taxon>Alphaproteobacteria</taxon>
        <taxon>Hyphomicrobiales</taxon>
        <taxon>Devosiaceae</taxon>
        <taxon>Devosia</taxon>
    </lineage>
</organism>
<accession>A0A933L1J7</accession>
<evidence type="ECO:0000313" key="3">
    <source>
        <dbReference type="Proteomes" id="UP000782610"/>
    </source>
</evidence>
<proteinExistence type="predicted"/>
<keyword evidence="1" id="KW-0732">Signal</keyword>
<comment type="caution">
    <text evidence="2">The sequence shown here is derived from an EMBL/GenBank/DDBJ whole genome shotgun (WGS) entry which is preliminary data.</text>
</comment>
<evidence type="ECO:0000256" key="1">
    <source>
        <dbReference type="SAM" id="SignalP"/>
    </source>
</evidence>